<keyword evidence="2" id="KW-0436">Ligase</keyword>
<evidence type="ECO:0000259" key="5">
    <source>
        <dbReference type="Pfam" id="PF00501"/>
    </source>
</evidence>
<dbReference type="InterPro" id="IPR020845">
    <property type="entry name" value="AMP-binding_CS"/>
</dbReference>
<evidence type="ECO:0000313" key="7">
    <source>
        <dbReference type="EMBL" id="GAA4720349.1"/>
    </source>
</evidence>
<dbReference type="InterPro" id="IPR000873">
    <property type="entry name" value="AMP-dep_synth/lig_dom"/>
</dbReference>
<comment type="similarity">
    <text evidence="1">Belongs to the ATP-dependent AMP-binding enzyme family.</text>
</comment>
<evidence type="ECO:0000259" key="6">
    <source>
        <dbReference type="Pfam" id="PF13193"/>
    </source>
</evidence>
<organism evidence="7 8">
    <name type="scientific">Nocardioides conyzicola</name>
    <dbReference type="NCBI Taxonomy" id="1651781"/>
    <lineage>
        <taxon>Bacteria</taxon>
        <taxon>Bacillati</taxon>
        <taxon>Actinomycetota</taxon>
        <taxon>Actinomycetes</taxon>
        <taxon>Propionibacteriales</taxon>
        <taxon>Nocardioidaceae</taxon>
        <taxon>Nocardioides</taxon>
    </lineage>
</organism>
<comment type="caution">
    <text evidence="7">The sequence shown here is derived from an EMBL/GenBank/DDBJ whole genome shotgun (WGS) entry which is preliminary data.</text>
</comment>
<dbReference type="Pfam" id="PF13193">
    <property type="entry name" value="AMP-binding_C"/>
    <property type="match status" value="1"/>
</dbReference>
<dbReference type="PANTHER" id="PTHR43107">
    <property type="entry name" value="LONG-CHAIN FATTY ACID TRANSPORT PROTEIN"/>
    <property type="match status" value="1"/>
</dbReference>
<feature type="domain" description="AMP-binding enzyme C-terminal" evidence="6">
    <location>
        <begin position="421"/>
        <end position="496"/>
    </location>
</feature>
<name>A0ABP8Y262_9ACTN</name>
<protein>
    <submittedName>
        <fullName evidence="7">AMP-binding protein</fullName>
    </submittedName>
</protein>
<keyword evidence="8" id="KW-1185">Reference proteome</keyword>
<evidence type="ECO:0000256" key="3">
    <source>
        <dbReference type="ARBA" id="ARBA00022741"/>
    </source>
</evidence>
<evidence type="ECO:0000256" key="4">
    <source>
        <dbReference type="ARBA" id="ARBA00022840"/>
    </source>
</evidence>
<dbReference type="InterPro" id="IPR042099">
    <property type="entry name" value="ANL_N_sf"/>
</dbReference>
<dbReference type="RefSeq" id="WP_345524062.1">
    <property type="nucleotide sequence ID" value="NZ_BAABKM010000005.1"/>
</dbReference>
<dbReference type="PROSITE" id="PS00455">
    <property type="entry name" value="AMP_BINDING"/>
    <property type="match status" value="1"/>
</dbReference>
<gene>
    <name evidence="7" type="ORF">GCM10023349_45590</name>
</gene>
<dbReference type="PANTHER" id="PTHR43107:SF15">
    <property type="entry name" value="FATTY ACID TRANSPORT PROTEIN 3, ISOFORM A"/>
    <property type="match status" value="1"/>
</dbReference>
<reference evidence="8" key="1">
    <citation type="journal article" date="2019" name="Int. J. Syst. Evol. Microbiol.">
        <title>The Global Catalogue of Microorganisms (GCM) 10K type strain sequencing project: providing services to taxonomists for standard genome sequencing and annotation.</title>
        <authorList>
            <consortium name="The Broad Institute Genomics Platform"/>
            <consortium name="The Broad Institute Genome Sequencing Center for Infectious Disease"/>
            <person name="Wu L."/>
            <person name="Ma J."/>
        </authorList>
    </citation>
    <scope>NUCLEOTIDE SEQUENCE [LARGE SCALE GENOMIC DNA]</scope>
    <source>
        <strain evidence="8">JCM 18531</strain>
    </source>
</reference>
<dbReference type="InterPro" id="IPR045851">
    <property type="entry name" value="AMP-bd_C_sf"/>
</dbReference>
<keyword evidence="3" id="KW-0547">Nucleotide-binding</keyword>
<dbReference type="InterPro" id="IPR025110">
    <property type="entry name" value="AMP-bd_C"/>
</dbReference>
<sequence length="549" mass="59216">MIATLAGLLLARAEDDGAALLFEEERWSWRELVAAAAVRAAALRELRPLDGRPWHVGVLMDNTPEYLLLVGAAGLSGATVVGINPTRRGAELATDIRATDCDTIITEAAYLPLLDGIDHGARQVLVLGEAAYDELLTRHAAAPVAASDAALDPATLLLLLFTSGSTGTPKAVVCSTGRFALLCQVTPLQLGRDDVAYNAMPMFHGNALMASWGPCLVHGATFALRRRFSASGFLDDVRRFGATYFNYVGRSLSYVLAQPERPEERDNRLRMGFGTEASARDREEFERRYGCSLVESYGSSEGTCSIRRVPGTPEGALGLPAEATPVEVRGADGTVCPPARFSPDGRMLNADEAIGEIVAVGAAARFEGYYANPEATAEKIRGADYWSGDLAYTDEDGWFWFAGRSADWLRVDSENFAAAPVERILARHPDVAVAAVYAVPDPRTGDRVMATLQVAGDPGAFDVAGFAAFLDAQPDLGTKWAPGLLRVTGDLPVTATRKVDKPALKRLQWSGADPVFERTPDGYRRLTPERDAELRAEFSRHRRTALLSS</sequence>
<dbReference type="Proteomes" id="UP001499974">
    <property type="component" value="Unassembled WGS sequence"/>
</dbReference>
<proteinExistence type="inferred from homology"/>
<evidence type="ECO:0000256" key="2">
    <source>
        <dbReference type="ARBA" id="ARBA00022598"/>
    </source>
</evidence>
<dbReference type="Gene3D" id="3.40.50.12780">
    <property type="entry name" value="N-terminal domain of ligase-like"/>
    <property type="match status" value="1"/>
</dbReference>
<dbReference type="SUPFAM" id="SSF56801">
    <property type="entry name" value="Acetyl-CoA synthetase-like"/>
    <property type="match status" value="1"/>
</dbReference>
<feature type="domain" description="AMP-dependent synthetase/ligase" evidence="5">
    <location>
        <begin position="15"/>
        <end position="370"/>
    </location>
</feature>
<keyword evidence="4" id="KW-0067">ATP-binding</keyword>
<evidence type="ECO:0000313" key="8">
    <source>
        <dbReference type="Proteomes" id="UP001499974"/>
    </source>
</evidence>
<accession>A0ABP8Y262</accession>
<dbReference type="Gene3D" id="3.30.300.30">
    <property type="match status" value="1"/>
</dbReference>
<dbReference type="Pfam" id="PF00501">
    <property type="entry name" value="AMP-binding"/>
    <property type="match status" value="1"/>
</dbReference>
<dbReference type="EMBL" id="BAABKM010000005">
    <property type="protein sequence ID" value="GAA4720349.1"/>
    <property type="molecule type" value="Genomic_DNA"/>
</dbReference>
<evidence type="ECO:0000256" key="1">
    <source>
        <dbReference type="ARBA" id="ARBA00006432"/>
    </source>
</evidence>